<feature type="compositionally biased region" description="Basic and acidic residues" evidence="1">
    <location>
        <begin position="93"/>
        <end position="105"/>
    </location>
</feature>
<proteinExistence type="predicted"/>
<gene>
    <name evidence="2" type="ORF">GH714_016834</name>
</gene>
<comment type="caution">
    <text evidence="2">The sequence shown here is derived from an EMBL/GenBank/DDBJ whole genome shotgun (WGS) entry which is preliminary data.</text>
</comment>
<dbReference type="Proteomes" id="UP000467840">
    <property type="component" value="Chromosome 11"/>
</dbReference>
<evidence type="ECO:0000256" key="1">
    <source>
        <dbReference type="SAM" id="MobiDB-lite"/>
    </source>
</evidence>
<organism evidence="2 3">
    <name type="scientific">Hevea brasiliensis</name>
    <name type="common">Para rubber tree</name>
    <name type="synonym">Siphonia brasiliensis</name>
    <dbReference type="NCBI Taxonomy" id="3981"/>
    <lineage>
        <taxon>Eukaryota</taxon>
        <taxon>Viridiplantae</taxon>
        <taxon>Streptophyta</taxon>
        <taxon>Embryophyta</taxon>
        <taxon>Tracheophyta</taxon>
        <taxon>Spermatophyta</taxon>
        <taxon>Magnoliopsida</taxon>
        <taxon>eudicotyledons</taxon>
        <taxon>Gunneridae</taxon>
        <taxon>Pentapetalae</taxon>
        <taxon>rosids</taxon>
        <taxon>fabids</taxon>
        <taxon>Malpighiales</taxon>
        <taxon>Euphorbiaceae</taxon>
        <taxon>Crotonoideae</taxon>
        <taxon>Micrandreae</taxon>
        <taxon>Hevea</taxon>
    </lineage>
</organism>
<feature type="compositionally biased region" description="Basic residues" evidence="1">
    <location>
        <begin position="106"/>
        <end position="117"/>
    </location>
</feature>
<name>A0A6A6ND76_HEVBR</name>
<reference evidence="2 3" key="1">
    <citation type="journal article" date="2020" name="Mol. Plant">
        <title>The Chromosome-Based Rubber Tree Genome Provides New Insights into Spurge Genome Evolution and Rubber Biosynthesis.</title>
        <authorList>
            <person name="Liu J."/>
            <person name="Shi C."/>
            <person name="Shi C.C."/>
            <person name="Li W."/>
            <person name="Zhang Q.J."/>
            <person name="Zhang Y."/>
            <person name="Li K."/>
            <person name="Lu H.F."/>
            <person name="Shi C."/>
            <person name="Zhu S.T."/>
            <person name="Xiao Z.Y."/>
            <person name="Nan H."/>
            <person name="Yue Y."/>
            <person name="Zhu X.G."/>
            <person name="Wu Y."/>
            <person name="Hong X.N."/>
            <person name="Fan G.Y."/>
            <person name="Tong Y."/>
            <person name="Zhang D."/>
            <person name="Mao C.L."/>
            <person name="Liu Y.L."/>
            <person name="Hao S.J."/>
            <person name="Liu W.Q."/>
            <person name="Lv M.Q."/>
            <person name="Zhang H.B."/>
            <person name="Liu Y."/>
            <person name="Hu-Tang G.R."/>
            <person name="Wang J.P."/>
            <person name="Wang J.H."/>
            <person name="Sun Y.H."/>
            <person name="Ni S.B."/>
            <person name="Chen W.B."/>
            <person name="Zhang X.C."/>
            <person name="Jiao Y.N."/>
            <person name="Eichler E.E."/>
            <person name="Li G.H."/>
            <person name="Liu X."/>
            <person name="Gao L.Z."/>
        </authorList>
    </citation>
    <scope>NUCLEOTIDE SEQUENCE [LARGE SCALE GENOMIC DNA]</scope>
    <source>
        <strain evidence="3">cv. GT1</strain>
        <tissue evidence="2">Leaf</tissue>
    </source>
</reference>
<feature type="region of interest" description="Disordered" evidence="1">
    <location>
        <begin position="87"/>
        <end position="165"/>
    </location>
</feature>
<dbReference type="AlphaFoldDB" id="A0A6A6ND76"/>
<evidence type="ECO:0000313" key="2">
    <source>
        <dbReference type="EMBL" id="KAF2322419.1"/>
    </source>
</evidence>
<protein>
    <submittedName>
        <fullName evidence="2">Uncharacterized protein</fullName>
    </submittedName>
</protein>
<evidence type="ECO:0000313" key="3">
    <source>
        <dbReference type="Proteomes" id="UP000467840"/>
    </source>
</evidence>
<sequence length="257" mass="28637">MRRRGWLKEINSTPNLIHGVARDAKVRIRDWHGTLDFFVVTMDDYQCILRVEFVDRAKANPMIFANSMCIMDGGGATTREKVGCARENVVARSPREESSPRQEGPRRHHSRKSRRKCKAEGRASALSHRDKGGTAGAQLEQARGNHAGHVGRHGRRLPTEGGSVGVNPCGAKGRCITGRQYLRESIFGANRSTGKQESCWKEQAKMRFRWARGVLGTYWACGPYGSSRRADEAQNEVHRVGASAQESLGTHRNEVQT</sequence>
<accession>A0A6A6ND76</accession>
<feature type="region of interest" description="Disordered" evidence="1">
    <location>
        <begin position="232"/>
        <end position="257"/>
    </location>
</feature>
<keyword evidence="3" id="KW-1185">Reference proteome</keyword>
<dbReference type="EMBL" id="JAAGAX010000002">
    <property type="protein sequence ID" value="KAF2322419.1"/>
    <property type="molecule type" value="Genomic_DNA"/>
</dbReference>